<evidence type="ECO:0000256" key="8">
    <source>
        <dbReference type="SAM" id="Phobius"/>
    </source>
</evidence>
<comment type="subcellular location">
    <subcellularLocation>
        <location evidence="1">Membrane</location>
        <topology evidence="1">Multi-pass membrane protein</topology>
    </subcellularLocation>
</comment>
<gene>
    <name evidence="9" type="ORF">B0H66DRAFT_615833</name>
</gene>
<feature type="transmembrane region" description="Helical" evidence="8">
    <location>
        <begin position="497"/>
        <end position="514"/>
    </location>
</feature>
<dbReference type="Pfam" id="PF00860">
    <property type="entry name" value="Xan_ur_permease"/>
    <property type="match status" value="1"/>
</dbReference>
<evidence type="ECO:0000256" key="1">
    <source>
        <dbReference type="ARBA" id="ARBA00004141"/>
    </source>
</evidence>
<feature type="transmembrane region" description="Helical" evidence="8">
    <location>
        <begin position="412"/>
        <end position="437"/>
    </location>
</feature>
<feature type="transmembrane region" description="Helical" evidence="8">
    <location>
        <begin position="449"/>
        <end position="467"/>
    </location>
</feature>
<dbReference type="AlphaFoldDB" id="A0AAE0II27"/>
<reference evidence="9" key="2">
    <citation type="submission" date="2023-06" db="EMBL/GenBank/DDBJ databases">
        <authorList>
            <consortium name="Lawrence Berkeley National Laboratory"/>
            <person name="Haridas S."/>
            <person name="Hensen N."/>
            <person name="Bonometti L."/>
            <person name="Westerberg I."/>
            <person name="Brannstrom I.O."/>
            <person name="Guillou S."/>
            <person name="Cros-Aarteil S."/>
            <person name="Calhoun S."/>
            <person name="Kuo A."/>
            <person name="Mondo S."/>
            <person name="Pangilinan J."/>
            <person name="Riley R."/>
            <person name="Labutti K."/>
            <person name="Andreopoulos B."/>
            <person name="Lipzen A."/>
            <person name="Chen C."/>
            <person name="Yanf M."/>
            <person name="Daum C."/>
            <person name="Ng V."/>
            <person name="Clum A."/>
            <person name="Steindorff A."/>
            <person name="Ohm R."/>
            <person name="Martin F."/>
            <person name="Silar P."/>
            <person name="Natvig D."/>
            <person name="Lalanne C."/>
            <person name="Gautier V."/>
            <person name="Ament-Velasquez S.L."/>
            <person name="Kruys A."/>
            <person name="Hutchinson M.I."/>
            <person name="Powell A.J."/>
            <person name="Barry K."/>
            <person name="Miller A.N."/>
            <person name="Grigoriev I.V."/>
            <person name="Debuchy R."/>
            <person name="Gladieux P."/>
            <person name="Thoren M.H."/>
            <person name="Johannesson H."/>
        </authorList>
    </citation>
    <scope>NUCLEOTIDE SEQUENCE</scope>
    <source>
        <strain evidence="9">CBS 118394</strain>
    </source>
</reference>
<evidence type="ECO:0000313" key="10">
    <source>
        <dbReference type="Proteomes" id="UP001283341"/>
    </source>
</evidence>
<evidence type="ECO:0000256" key="2">
    <source>
        <dbReference type="ARBA" id="ARBA00005697"/>
    </source>
</evidence>
<sequence length="687" mass="74349">MAMGRDPDDPHVHGEHFEMRSEGEMEPPVNVHAFQPPATLGFFERNFAKVFGAVRGIDERVNKSTFGRVFRLRGSGHPDEVPDANFSTEIRAGMTTFATMAYIIAVNAAILADTGFDCVCHPTKGNIEHCGNQEEWDRCYNEVKLDLITATAAISGLASILFGFLTNMPVCLAPGMGLNAYFAFQVVGYRGTGMVSYRLALTATFVEGWIFMLLALTGLRHWLVKVIPGTIKVASGVGIGLFLTLIGMSYSSGIGIVTGGKGTPLTIGGCPPEQLNDNGECLTGMWVGILCGGLLTAFLMAFRVKSAIIIGIAVVSILSWPRNTSITYFPDTPEGNSRWDFFSQVVAFHPIKHTLAVQQWNLHSDKETASHFCLALFTFLYVDIIDCTATLYSMARFSRKMKDGDTDFPRSTIAYCTDAFCISIGALFGCSPVTAFIESGAGIAEGGRTGLTAIVAGLCFLISIFFAPIFASIPPWATGCTLILVGCLMIRQVTKVNWAYIGDAVPSFVTIAFIPFCYSVAYGLIAGLFTYVALNILIWIVIQLSRGSVTPKDYDRKEYWTLRPEGEKPWIIRIFSGNRAWSNSANNRGSDSAVLRPGQARSVASHDGAFSLNGMGGIGMAETTRGEGSAPSEDCGLSTHTSIGRHQMAASALASTSHEEKYSPSSQTVVHHHLHHPAPLEPFRGLP</sequence>
<dbReference type="Proteomes" id="UP001283341">
    <property type="component" value="Unassembled WGS sequence"/>
</dbReference>
<dbReference type="GO" id="GO:0005345">
    <property type="term" value="F:purine nucleobase transmembrane transporter activity"/>
    <property type="evidence" value="ECO:0007669"/>
    <property type="project" value="TreeGrafter"/>
</dbReference>
<comment type="caution">
    <text evidence="9">The sequence shown here is derived from an EMBL/GenBank/DDBJ whole genome shotgun (WGS) entry which is preliminary data.</text>
</comment>
<comment type="similarity">
    <text evidence="2">Belongs to the nucleobase:cation symporter-2 (NCS2) (TC 2.A.40) family. Azg-like subfamily.</text>
</comment>
<accession>A0AAE0II27</accession>
<name>A0AAE0II27_9PEZI</name>
<evidence type="ECO:0000256" key="4">
    <source>
        <dbReference type="ARBA" id="ARBA00022692"/>
    </source>
</evidence>
<keyword evidence="5 8" id="KW-1133">Transmembrane helix</keyword>
<keyword evidence="4 8" id="KW-0812">Transmembrane</keyword>
<dbReference type="PANTHER" id="PTHR43337:SF3">
    <property type="entry name" value="PURINE TRANSPORTER"/>
    <property type="match status" value="1"/>
</dbReference>
<reference evidence="9" key="1">
    <citation type="journal article" date="2023" name="Mol. Phylogenet. Evol.">
        <title>Genome-scale phylogeny and comparative genomics of the fungal order Sordariales.</title>
        <authorList>
            <person name="Hensen N."/>
            <person name="Bonometti L."/>
            <person name="Westerberg I."/>
            <person name="Brannstrom I.O."/>
            <person name="Guillou S."/>
            <person name="Cros-Aarteil S."/>
            <person name="Calhoun S."/>
            <person name="Haridas S."/>
            <person name="Kuo A."/>
            <person name="Mondo S."/>
            <person name="Pangilinan J."/>
            <person name="Riley R."/>
            <person name="LaButti K."/>
            <person name="Andreopoulos B."/>
            <person name="Lipzen A."/>
            <person name="Chen C."/>
            <person name="Yan M."/>
            <person name="Daum C."/>
            <person name="Ng V."/>
            <person name="Clum A."/>
            <person name="Steindorff A."/>
            <person name="Ohm R.A."/>
            <person name="Martin F."/>
            <person name="Silar P."/>
            <person name="Natvig D.O."/>
            <person name="Lalanne C."/>
            <person name="Gautier V."/>
            <person name="Ament-Velasquez S.L."/>
            <person name="Kruys A."/>
            <person name="Hutchinson M.I."/>
            <person name="Powell A.J."/>
            <person name="Barry K."/>
            <person name="Miller A.N."/>
            <person name="Grigoriev I.V."/>
            <person name="Debuchy R."/>
            <person name="Gladieux P."/>
            <person name="Hiltunen Thoren M."/>
            <person name="Johannesson H."/>
        </authorList>
    </citation>
    <scope>NUCLEOTIDE SEQUENCE</scope>
    <source>
        <strain evidence="9">CBS 118394</strain>
    </source>
</reference>
<keyword evidence="6 8" id="KW-0472">Membrane</keyword>
<evidence type="ECO:0000313" key="9">
    <source>
        <dbReference type="EMBL" id="KAK3325328.1"/>
    </source>
</evidence>
<feature type="region of interest" description="Disordered" evidence="7">
    <location>
        <begin position="620"/>
        <end position="687"/>
    </location>
</feature>
<evidence type="ECO:0000256" key="3">
    <source>
        <dbReference type="ARBA" id="ARBA00022448"/>
    </source>
</evidence>
<feature type="transmembrane region" description="Helical" evidence="8">
    <location>
        <begin position="283"/>
        <end position="302"/>
    </location>
</feature>
<keyword evidence="3" id="KW-0813">Transport</keyword>
<dbReference type="GO" id="GO:0015854">
    <property type="term" value="P:guanine transport"/>
    <property type="evidence" value="ECO:0007669"/>
    <property type="project" value="TreeGrafter"/>
</dbReference>
<organism evidence="9 10">
    <name type="scientific">Apodospora peruviana</name>
    <dbReference type="NCBI Taxonomy" id="516989"/>
    <lineage>
        <taxon>Eukaryota</taxon>
        <taxon>Fungi</taxon>
        <taxon>Dikarya</taxon>
        <taxon>Ascomycota</taxon>
        <taxon>Pezizomycotina</taxon>
        <taxon>Sordariomycetes</taxon>
        <taxon>Sordariomycetidae</taxon>
        <taxon>Sordariales</taxon>
        <taxon>Lasiosphaeriaceae</taxon>
        <taxon>Apodospora</taxon>
    </lineage>
</organism>
<feature type="transmembrane region" description="Helical" evidence="8">
    <location>
        <begin position="231"/>
        <end position="250"/>
    </location>
</feature>
<feature type="compositionally biased region" description="Basic and acidic residues" evidence="7">
    <location>
        <begin position="1"/>
        <end position="23"/>
    </location>
</feature>
<feature type="transmembrane region" description="Helical" evidence="8">
    <location>
        <begin position="473"/>
        <end position="490"/>
    </location>
</feature>
<feature type="transmembrane region" description="Helical" evidence="8">
    <location>
        <begin position="372"/>
        <end position="392"/>
    </location>
</feature>
<evidence type="ECO:0000256" key="7">
    <source>
        <dbReference type="SAM" id="MobiDB-lite"/>
    </source>
</evidence>
<evidence type="ECO:0000256" key="6">
    <source>
        <dbReference type="ARBA" id="ARBA00023136"/>
    </source>
</evidence>
<dbReference type="GO" id="GO:0015853">
    <property type="term" value="P:adenine transport"/>
    <property type="evidence" value="ECO:0007669"/>
    <property type="project" value="TreeGrafter"/>
</dbReference>
<feature type="transmembrane region" description="Helical" evidence="8">
    <location>
        <begin position="520"/>
        <end position="542"/>
    </location>
</feature>
<feature type="region of interest" description="Disordered" evidence="7">
    <location>
        <begin position="1"/>
        <end position="24"/>
    </location>
</feature>
<dbReference type="PANTHER" id="PTHR43337">
    <property type="entry name" value="XANTHINE/URACIL PERMEASE C887.17-RELATED"/>
    <property type="match status" value="1"/>
</dbReference>
<dbReference type="InterPro" id="IPR045018">
    <property type="entry name" value="Azg-like"/>
</dbReference>
<proteinExistence type="inferred from homology"/>
<protein>
    <submittedName>
        <fullName evidence="9">Permease family-domain-containing protein</fullName>
    </submittedName>
</protein>
<dbReference type="InterPro" id="IPR006043">
    <property type="entry name" value="NCS2"/>
</dbReference>
<evidence type="ECO:0000256" key="5">
    <source>
        <dbReference type="ARBA" id="ARBA00022989"/>
    </source>
</evidence>
<feature type="transmembrane region" description="Helical" evidence="8">
    <location>
        <begin position="199"/>
        <end position="219"/>
    </location>
</feature>
<dbReference type="GO" id="GO:0005886">
    <property type="term" value="C:plasma membrane"/>
    <property type="evidence" value="ECO:0007669"/>
    <property type="project" value="TreeGrafter"/>
</dbReference>
<dbReference type="EMBL" id="JAUEDM010000002">
    <property type="protein sequence ID" value="KAK3325328.1"/>
    <property type="molecule type" value="Genomic_DNA"/>
</dbReference>
<keyword evidence="10" id="KW-1185">Reference proteome</keyword>